<dbReference type="GO" id="GO:0005524">
    <property type="term" value="F:ATP binding"/>
    <property type="evidence" value="ECO:0007669"/>
    <property type="project" value="UniProtKB-KW"/>
</dbReference>
<keyword evidence="6 7" id="KW-0030">Aminoacyl-tRNA synthetase</keyword>
<keyword evidence="11" id="KW-1185">Reference proteome</keyword>
<evidence type="ECO:0000313" key="11">
    <source>
        <dbReference type="Proteomes" id="UP000184520"/>
    </source>
</evidence>
<feature type="binding site" evidence="7">
    <location>
        <begin position="20"/>
        <end position="24"/>
    </location>
    <ligand>
        <name>L-glutamate</name>
        <dbReference type="ChEBI" id="CHEBI:29985"/>
    </ligand>
</feature>
<proteinExistence type="inferred from homology"/>
<dbReference type="GO" id="GO:0006400">
    <property type="term" value="P:tRNA modification"/>
    <property type="evidence" value="ECO:0007669"/>
    <property type="project" value="InterPro"/>
</dbReference>
<dbReference type="GO" id="GO:0005829">
    <property type="term" value="C:cytosol"/>
    <property type="evidence" value="ECO:0007669"/>
    <property type="project" value="TreeGrafter"/>
</dbReference>
<protein>
    <recommendedName>
        <fullName evidence="7">Glutamyl-Q tRNA(Asp) synthetase</fullName>
        <shortName evidence="7">Glu-Q-RSs</shortName>
        <ecNumber evidence="7">6.1.1.-</ecNumber>
    </recommendedName>
</protein>
<feature type="binding site" evidence="7">
    <location>
        <position position="183"/>
    </location>
    <ligand>
        <name>L-glutamate</name>
        <dbReference type="ChEBI" id="CHEBI:29985"/>
    </ligand>
</feature>
<dbReference type="SUPFAM" id="SSF52374">
    <property type="entry name" value="Nucleotidylyl transferase"/>
    <property type="match status" value="1"/>
</dbReference>
<keyword evidence="2 7" id="KW-0479">Metal-binding</keyword>
<dbReference type="InterPro" id="IPR022380">
    <property type="entry name" value="Glu-Q_tRNA(Asp)_Synthase"/>
</dbReference>
<dbReference type="NCBIfam" id="NF004314">
    <property type="entry name" value="PRK05710.1-3"/>
    <property type="match status" value="1"/>
</dbReference>
<dbReference type="EMBL" id="FQWD01000002">
    <property type="protein sequence ID" value="SHG22593.1"/>
    <property type="molecule type" value="Genomic_DNA"/>
</dbReference>
<comment type="cofactor">
    <cofactor evidence="7">
        <name>Zn(2+)</name>
        <dbReference type="ChEBI" id="CHEBI:29105"/>
    </cofactor>
    <text evidence="7">Binds 1 zinc ion per subunit.</text>
</comment>
<feature type="binding site" evidence="7">
    <location>
        <position position="114"/>
    </location>
    <ligand>
        <name>Zn(2+)</name>
        <dbReference type="ChEBI" id="CHEBI:29105"/>
    </ligand>
</feature>
<feature type="binding site" evidence="7">
    <location>
        <position position="242"/>
    </location>
    <ligand>
        <name>ATP</name>
        <dbReference type="ChEBI" id="CHEBI:30616"/>
    </ligand>
</feature>
<dbReference type="NCBIfam" id="TIGR03838">
    <property type="entry name" value="queuosine_YadB"/>
    <property type="match status" value="1"/>
</dbReference>
<dbReference type="OrthoDB" id="9807503at2"/>
<keyword evidence="4 7" id="KW-0862">Zinc</keyword>
<evidence type="ECO:0000256" key="2">
    <source>
        <dbReference type="ARBA" id="ARBA00022723"/>
    </source>
</evidence>
<dbReference type="Proteomes" id="UP000184520">
    <property type="component" value="Unassembled WGS sequence"/>
</dbReference>
<dbReference type="GO" id="GO:0004818">
    <property type="term" value="F:glutamate-tRNA ligase activity"/>
    <property type="evidence" value="ECO:0007669"/>
    <property type="project" value="TreeGrafter"/>
</dbReference>
<evidence type="ECO:0000256" key="4">
    <source>
        <dbReference type="ARBA" id="ARBA00022833"/>
    </source>
</evidence>
<dbReference type="GO" id="GO:0006424">
    <property type="term" value="P:glutamyl-tRNA aminoacylation"/>
    <property type="evidence" value="ECO:0007669"/>
    <property type="project" value="InterPro"/>
</dbReference>
<feature type="binding site" evidence="7">
    <location>
        <position position="130"/>
    </location>
    <ligand>
        <name>Zn(2+)</name>
        <dbReference type="ChEBI" id="CHEBI:29105"/>
    </ligand>
</feature>
<dbReference type="InterPro" id="IPR020058">
    <property type="entry name" value="Glu/Gln-tRNA-synth_Ib_cat-dom"/>
</dbReference>
<feature type="binding site" evidence="7">
    <location>
        <position position="201"/>
    </location>
    <ligand>
        <name>L-glutamate</name>
        <dbReference type="ChEBI" id="CHEBI:29985"/>
    </ligand>
</feature>
<dbReference type="RefSeq" id="WP_073320851.1">
    <property type="nucleotide sequence ID" value="NZ_FQWD01000002.1"/>
</dbReference>
<dbReference type="STRING" id="634436.SAMN05216361_1749"/>
<comment type="function">
    <text evidence="7">Catalyzes the tRNA-independent activation of glutamate in presence of ATP and the subsequent transfer of glutamate onto a tRNA(Asp). Glutamate is transferred on the 2-amino-5-(4,5-dihydroxy-2-cyclopenten-1-yl) moiety of the queuosine in the wobble position of the QUC anticodon.</text>
</comment>
<evidence type="ECO:0000256" key="7">
    <source>
        <dbReference type="HAMAP-Rule" id="MF_01428"/>
    </source>
</evidence>
<evidence type="ECO:0000259" key="9">
    <source>
        <dbReference type="Pfam" id="PF00749"/>
    </source>
</evidence>
<evidence type="ECO:0000256" key="1">
    <source>
        <dbReference type="ARBA" id="ARBA00022598"/>
    </source>
</evidence>
<comment type="similarity">
    <text evidence="7">Belongs to the class-I aminoacyl-tRNA synthetase family. GluQ subfamily.</text>
</comment>
<evidence type="ECO:0000256" key="6">
    <source>
        <dbReference type="ARBA" id="ARBA00023146"/>
    </source>
</evidence>
<feature type="binding site" evidence="7">
    <location>
        <position position="112"/>
    </location>
    <ligand>
        <name>Zn(2+)</name>
        <dbReference type="ChEBI" id="CHEBI:29105"/>
    </ligand>
</feature>
<evidence type="ECO:0000256" key="3">
    <source>
        <dbReference type="ARBA" id="ARBA00022741"/>
    </source>
</evidence>
<feature type="binding site" evidence="7">
    <location>
        <position position="126"/>
    </location>
    <ligand>
        <name>Zn(2+)</name>
        <dbReference type="ChEBI" id="CHEBI:29105"/>
    </ligand>
</feature>
<dbReference type="FunFam" id="3.40.50.620:FF:000093">
    <property type="entry name" value="Glutamyl-Q tRNA(Asp) synthetase"/>
    <property type="match status" value="1"/>
</dbReference>
<reference evidence="11" key="1">
    <citation type="submission" date="2016-11" db="EMBL/GenBank/DDBJ databases">
        <authorList>
            <person name="Varghese N."/>
            <person name="Submissions S."/>
        </authorList>
    </citation>
    <scope>NUCLEOTIDE SEQUENCE [LARGE SCALE GENOMIC DNA]</scope>
    <source>
        <strain evidence="11">CGMCC 1.8995</strain>
    </source>
</reference>
<feature type="domain" description="Glutamyl/glutaminyl-tRNA synthetase class Ib catalytic" evidence="9">
    <location>
        <begin position="20"/>
        <end position="248"/>
    </location>
</feature>
<keyword evidence="1 7" id="KW-0436">Ligase</keyword>
<name>A0A1M5I3X9_9ALTE</name>
<dbReference type="Gene3D" id="3.40.50.620">
    <property type="entry name" value="HUPs"/>
    <property type="match status" value="1"/>
</dbReference>
<dbReference type="InterPro" id="IPR000924">
    <property type="entry name" value="Glu/Gln-tRNA-synth"/>
</dbReference>
<dbReference type="InterPro" id="IPR049940">
    <property type="entry name" value="GluQ/Sye"/>
</dbReference>
<dbReference type="Pfam" id="PF00749">
    <property type="entry name" value="tRNA-synt_1c"/>
    <property type="match status" value="1"/>
</dbReference>
<keyword evidence="8" id="KW-0648">Protein biosynthesis</keyword>
<dbReference type="AlphaFoldDB" id="A0A1M5I3X9"/>
<keyword evidence="5 7" id="KW-0067">ATP-binding</keyword>
<dbReference type="HAMAP" id="MF_01428">
    <property type="entry name" value="Glu_Q_tRNA_synth"/>
    <property type="match status" value="1"/>
</dbReference>
<dbReference type="PRINTS" id="PR00987">
    <property type="entry name" value="TRNASYNTHGLU"/>
</dbReference>
<organism evidence="10 11">
    <name type="scientific">Marisediminitalea aggregata</name>
    <dbReference type="NCBI Taxonomy" id="634436"/>
    <lineage>
        <taxon>Bacteria</taxon>
        <taxon>Pseudomonadati</taxon>
        <taxon>Pseudomonadota</taxon>
        <taxon>Gammaproteobacteria</taxon>
        <taxon>Alteromonadales</taxon>
        <taxon>Alteromonadaceae</taxon>
        <taxon>Marisediminitalea</taxon>
    </lineage>
</organism>
<keyword evidence="3 7" id="KW-0547">Nucleotide-binding</keyword>
<feature type="short sequence motif" description="'HIGH' region" evidence="7">
    <location>
        <begin position="23"/>
        <end position="33"/>
    </location>
</feature>
<accession>A0A1M5I3X9</accession>
<feature type="short sequence motif" description="'KMSKS' region" evidence="7">
    <location>
        <begin position="239"/>
        <end position="243"/>
    </location>
</feature>
<evidence type="ECO:0000313" key="10">
    <source>
        <dbReference type="EMBL" id="SHG22593.1"/>
    </source>
</evidence>
<dbReference type="PANTHER" id="PTHR43311">
    <property type="entry name" value="GLUTAMATE--TRNA LIGASE"/>
    <property type="match status" value="1"/>
</dbReference>
<feature type="binding site" evidence="7">
    <location>
        <position position="56"/>
    </location>
    <ligand>
        <name>L-glutamate</name>
        <dbReference type="ChEBI" id="CHEBI:29985"/>
    </ligand>
</feature>
<evidence type="ECO:0000256" key="5">
    <source>
        <dbReference type="ARBA" id="ARBA00022840"/>
    </source>
</evidence>
<dbReference type="GO" id="GO:0008270">
    <property type="term" value="F:zinc ion binding"/>
    <property type="evidence" value="ECO:0007669"/>
    <property type="project" value="UniProtKB-UniRule"/>
</dbReference>
<dbReference type="PANTHER" id="PTHR43311:SF1">
    <property type="entry name" value="GLUTAMYL-Q TRNA(ASP) SYNTHETASE"/>
    <property type="match status" value="1"/>
</dbReference>
<sequence>MQDSLSRFSSPSHPNRYVGRFAPSPTGPLHFGSLIAALASFLDARANKGRWLLRMEDIDQPRCVDGADTVIIEQLRAHGLQWDGDIWYQSQRLDAYKSIIDTLHQQNRVYGCGCTRKQIRLQGGIYPGTCRQASRPLQDNAVRLQCDHMVSEFTDLILGPVSVTEPHALEDTLLQRRDGIYSYNLVVVVDDIAQGVTHIVRGSDLLDTTAAHLTLYHCLGASPPQYAHIPVAATATGRKLSKQNHARALDCQTPEHNLLRALDFLGLSAVQGSTVSDILDSAIASWQYGNVPKMQEVIVDESESTYHTGRDI</sequence>
<evidence type="ECO:0000256" key="8">
    <source>
        <dbReference type="RuleBase" id="RU363037"/>
    </source>
</evidence>
<dbReference type="InterPro" id="IPR014729">
    <property type="entry name" value="Rossmann-like_a/b/a_fold"/>
</dbReference>
<dbReference type="EC" id="6.1.1.-" evidence="7"/>
<gene>
    <name evidence="7" type="primary">gluQ</name>
    <name evidence="10" type="ORF">SAMN05216361_1749</name>
</gene>